<feature type="compositionally biased region" description="Basic residues" evidence="1">
    <location>
        <begin position="19"/>
        <end position="28"/>
    </location>
</feature>
<feature type="region of interest" description="Disordered" evidence="1">
    <location>
        <begin position="63"/>
        <end position="114"/>
    </location>
</feature>
<feature type="region of interest" description="Disordered" evidence="1">
    <location>
        <begin position="1"/>
        <end position="31"/>
    </location>
</feature>
<name>A0A9W7GSP0_HIBTR</name>
<accession>A0A9W7GSP0</accession>
<keyword evidence="3" id="KW-1185">Reference proteome</keyword>
<comment type="caution">
    <text evidence="2">The sequence shown here is derived from an EMBL/GenBank/DDBJ whole genome shotgun (WGS) entry which is preliminary data.</text>
</comment>
<dbReference type="OrthoDB" id="441412at2759"/>
<dbReference type="Proteomes" id="UP001165190">
    <property type="component" value="Unassembled WGS sequence"/>
</dbReference>
<organism evidence="2 3">
    <name type="scientific">Hibiscus trionum</name>
    <name type="common">Flower of an hour</name>
    <dbReference type="NCBI Taxonomy" id="183268"/>
    <lineage>
        <taxon>Eukaryota</taxon>
        <taxon>Viridiplantae</taxon>
        <taxon>Streptophyta</taxon>
        <taxon>Embryophyta</taxon>
        <taxon>Tracheophyta</taxon>
        <taxon>Spermatophyta</taxon>
        <taxon>Magnoliopsida</taxon>
        <taxon>eudicotyledons</taxon>
        <taxon>Gunneridae</taxon>
        <taxon>Pentapetalae</taxon>
        <taxon>rosids</taxon>
        <taxon>malvids</taxon>
        <taxon>Malvales</taxon>
        <taxon>Malvaceae</taxon>
        <taxon>Malvoideae</taxon>
        <taxon>Hibiscus</taxon>
    </lineage>
</organism>
<feature type="compositionally biased region" description="Basic and acidic residues" evidence="1">
    <location>
        <begin position="1"/>
        <end position="18"/>
    </location>
</feature>
<protein>
    <submittedName>
        <fullName evidence="2">Uncharacterized protein</fullName>
    </submittedName>
</protein>
<dbReference type="AlphaFoldDB" id="A0A9W7GSP0"/>
<gene>
    <name evidence="2" type="ORF">HRI_000030100</name>
</gene>
<dbReference type="EMBL" id="BSYR01000002">
    <property type="protein sequence ID" value="GMI63608.1"/>
    <property type="molecule type" value="Genomic_DNA"/>
</dbReference>
<evidence type="ECO:0000313" key="2">
    <source>
        <dbReference type="EMBL" id="GMI63608.1"/>
    </source>
</evidence>
<proteinExistence type="predicted"/>
<reference evidence="2" key="1">
    <citation type="submission" date="2023-05" db="EMBL/GenBank/DDBJ databases">
        <title>Genome and transcriptome analyses reveal genes involved in the formation of fine ridges on petal epidermal cells in Hibiscus trionum.</title>
        <authorList>
            <person name="Koshimizu S."/>
            <person name="Masuda S."/>
            <person name="Ishii T."/>
            <person name="Shirasu K."/>
            <person name="Hoshino A."/>
            <person name="Arita M."/>
        </authorList>
    </citation>
    <scope>NUCLEOTIDE SEQUENCE</scope>
    <source>
        <strain evidence="2">Hamamatsu line</strain>
    </source>
</reference>
<evidence type="ECO:0000313" key="3">
    <source>
        <dbReference type="Proteomes" id="UP001165190"/>
    </source>
</evidence>
<evidence type="ECO:0000256" key="1">
    <source>
        <dbReference type="SAM" id="MobiDB-lite"/>
    </source>
</evidence>
<sequence>MLDPSEKVSDHSTNDLPRRSRSLSRMHQSKPAYNRSYDRIFSFPGHPLASVRSEGSVTLRKNLEEGRKITRRVPPAQVKNTDSKEGHENDDLSDEDEILVRINSPSGLSFNHAS</sequence>
<feature type="compositionally biased region" description="Polar residues" evidence="1">
    <location>
        <begin position="103"/>
        <end position="114"/>
    </location>
</feature>
<feature type="compositionally biased region" description="Basic and acidic residues" evidence="1">
    <location>
        <begin position="81"/>
        <end position="90"/>
    </location>
</feature>